<feature type="domain" description="Vesicle transport v-SNARE N-terminal" evidence="10">
    <location>
        <begin position="3"/>
        <end position="87"/>
    </location>
</feature>
<keyword evidence="5" id="KW-0653">Protein transport</keyword>
<dbReference type="Gene3D" id="1.20.58.400">
    <property type="entry name" value="t-snare proteins"/>
    <property type="match status" value="1"/>
</dbReference>
<evidence type="ECO:0000256" key="6">
    <source>
        <dbReference type="ARBA" id="ARBA00022989"/>
    </source>
</evidence>
<feature type="transmembrane region" description="Helical" evidence="9">
    <location>
        <begin position="199"/>
        <end position="220"/>
    </location>
</feature>
<comment type="caution">
    <text evidence="11">The sequence shown here is derived from an EMBL/GenBank/DDBJ whole genome shotgun (WGS) entry which is preliminary data.</text>
</comment>
<evidence type="ECO:0000256" key="1">
    <source>
        <dbReference type="ARBA" id="ARBA00004211"/>
    </source>
</evidence>
<dbReference type="Proteomes" id="UP001141327">
    <property type="component" value="Unassembled WGS sequence"/>
</dbReference>
<dbReference type="Gene3D" id="1.20.5.110">
    <property type="match status" value="1"/>
</dbReference>
<evidence type="ECO:0000313" key="12">
    <source>
        <dbReference type="Proteomes" id="UP001141327"/>
    </source>
</evidence>
<evidence type="ECO:0000256" key="3">
    <source>
        <dbReference type="ARBA" id="ARBA00022448"/>
    </source>
</evidence>
<reference evidence="11" key="1">
    <citation type="journal article" date="2022" name="bioRxiv">
        <title>Genomics of Preaxostyla Flagellates Illuminates Evolutionary Transitions and the Path Towards Mitochondrial Loss.</title>
        <authorList>
            <person name="Novak L.V.F."/>
            <person name="Treitli S.C."/>
            <person name="Pyrih J."/>
            <person name="Halakuc P."/>
            <person name="Pipaliya S.V."/>
            <person name="Vacek V."/>
            <person name="Brzon O."/>
            <person name="Soukal P."/>
            <person name="Eme L."/>
            <person name="Dacks J.B."/>
            <person name="Karnkowska A."/>
            <person name="Elias M."/>
            <person name="Hampl V."/>
        </authorList>
    </citation>
    <scope>NUCLEOTIDE SEQUENCE</scope>
    <source>
        <strain evidence="11">RCP-MX</strain>
    </source>
</reference>
<dbReference type="PANTHER" id="PTHR21230:SF26">
    <property type="entry name" value="VESICLE TRANSPORT THROUGH INTERACTION WITH T-SNARES HOMOLOG 1A"/>
    <property type="match status" value="1"/>
</dbReference>
<dbReference type="Pfam" id="PF12352">
    <property type="entry name" value="V-SNARE_C"/>
    <property type="match status" value="1"/>
</dbReference>
<evidence type="ECO:0000256" key="5">
    <source>
        <dbReference type="ARBA" id="ARBA00022927"/>
    </source>
</evidence>
<evidence type="ECO:0000259" key="10">
    <source>
        <dbReference type="Pfam" id="PF05008"/>
    </source>
</evidence>
<evidence type="ECO:0000256" key="8">
    <source>
        <dbReference type="ARBA" id="ARBA00023136"/>
    </source>
</evidence>
<dbReference type="InterPro" id="IPR010989">
    <property type="entry name" value="SNARE"/>
</dbReference>
<keyword evidence="3" id="KW-0813">Transport</keyword>
<dbReference type="PANTHER" id="PTHR21230">
    <property type="entry name" value="VESICLE TRANSPORT V-SNARE PROTEIN VTI1-RELATED"/>
    <property type="match status" value="1"/>
</dbReference>
<evidence type="ECO:0000256" key="7">
    <source>
        <dbReference type="ARBA" id="ARBA00023054"/>
    </source>
</evidence>
<accession>A0ABQ8UFC2</accession>
<name>A0ABQ8UFC2_9EUKA</name>
<comment type="subcellular location">
    <subcellularLocation>
        <location evidence="1">Membrane</location>
        <topology evidence="1">Single-pass type IV membrane protein</topology>
    </subcellularLocation>
</comment>
<proteinExistence type="inferred from homology"/>
<dbReference type="EMBL" id="JAPMOS010000037">
    <property type="protein sequence ID" value="KAJ4457963.1"/>
    <property type="molecule type" value="Genomic_DNA"/>
</dbReference>
<gene>
    <name evidence="11" type="ORF">PAPYR_6499</name>
</gene>
<dbReference type="Pfam" id="PF05008">
    <property type="entry name" value="V-SNARE"/>
    <property type="match status" value="1"/>
</dbReference>
<keyword evidence="8 9" id="KW-0472">Membrane</keyword>
<keyword evidence="6 9" id="KW-1133">Transmembrane helix</keyword>
<keyword evidence="7" id="KW-0175">Coiled coil</keyword>
<evidence type="ECO:0000256" key="9">
    <source>
        <dbReference type="SAM" id="Phobius"/>
    </source>
</evidence>
<evidence type="ECO:0000256" key="2">
    <source>
        <dbReference type="ARBA" id="ARBA00006108"/>
    </source>
</evidence>
<dbReference type="SUPFAM" id="SSF47661">
    <property type="entry name" value="t-snare proteins"/>
    <property type="match status" value="1"/>
</dbReference>
<dbReference type="SUPFAM" id="SSF58038">
    <property type="entry name" value="SNARE fusion complex"/>
    <property type="match status" value="1"/>
</dbReference>
<dbReference type="CDD" id="cd15862">
    <property type="entry name" value="SNARE_Vti1"/>
    <property type="match status" value="1"/>
</dbReference>
<dbReference type="InterPro" id="IPR038407">
    <property type="entry name" value="v-SNARE_N_sf"/>
</dbReference>
<keyword evidence="4 9" id="KW-0812">Transmembrane</keyword>
<dbReference type="InterPro" id="IPR007705">
    <property type="entry name" value="Vesicle_trsprt_v-SNARE_N"/>
</dbReference>
<evidence type="ECO:0000256" key="4">
    <source>
        <dbReference type="ARBA" id="ARBA00022692"/>
    </source>
</evidence>
<evidence type="ECO:0000313" key="11">
    <source>
        <dbReference type="EMBL" id="KAJ4457963.1"/>
    </source>
</evidence>
<keyword evidence="12" id="KW-1185">Reference proteome</keyword>
<protein>
    <submittedName>
        <fullName evidence="11">Vesicle transport v-snare protein</fullName>
    </submittedName>
</protein>
<comment type="similarity">
    <text evidence="2">Belongs to the VTI1 family.</text>
</comment>
<sequence length="263" mass="28868">MQFADYVRDFNTLANYISEKADAIASKFGEERLALITSSKKMLDDAGELIQAMDLAVRELPSADRPNGQRTLEESRSKLTQLKKRTNAAAANLPDEAKMRQDLFGRMEAPADVELGVIDHRDQLMGNTRKLDQGTDILKDVLQTGLETEDVGASTMGELGRHRETILRARDRSSHVQANLNKSQGLLRGMLRRMMTNKIITVLIIIGLLALIGFVVYMLVKPSGGSPTPTPSPTPSAAAILNSLGIDTTQFFKPLSAYIAKRA</sequence>
<organism evidence="11 12">
    <name type="scientific">Paratrimastix pyriformis</name>
    <dbReference type="NCBI Taxonomy" id="342808"/>
    <lineage>
        <taxon>Eukaryota</taxon>
        <taxon>Metamonada</taxon>
        <taxon>Preaxostyla</taxon>
        <taxon>Paratrimastigidae</taxon>
        <taxon>Paratrimastix</taxon>
    </lineage>
</organism>